<dbReference type="EMBL" id="JAPDFW010000060">
    <property type="protein sequence ID" value="KAJ5076577.1"/>
    <property type="molecule type" value="Genomic_DNA"/>
</dbReference>
<gene>
    <name evidence="1" type="ORF">M0811_06157</name>
</gene>
<comment type="caution">
    <text evidence="1">The sequence shown here is derived from an EMBL/GenBank/DDBJ whole genome shotgun (WGS) entry which is preliminary data.</text>
</comment>
<protein>
    <submittedName>
        <fullName evidence="1">Uncharacterized protein</fullName>
    </submittedName>
</protein>
<sequence>MEERKNIMIYDLNEDLPEKNIFQKEFDEVSFNLSSNRFNCYLFCNDYYYSFEKLKIFGFLEIEEYSPNTKNFNWN</sequence>
<reference evidence="1" key="1">
    <citation type="submission" date="2022-10" db="EMBL/GenBank/DDBJ databases">
        <title>Novel sulphate-reducing endosymbionts in the free-living metamonad Anaeramoeba.</title>
        <authorList>
            <person name="Jerlstrom-Hultqvist J."/>
            <person name="Cepicka I."/>
            <person name="Gallot-Lavallee L."/>
            <person name="Salas-Leiva D."/>
            <person name="Curtis B.A."/>
            <person name="Zahonova K."/>
            <person name="Pipaliya S."/>
            <person name="Dacks J."/>
            <person name="Roger A.J."/>
        </authorList>
    </citation>
    <scope>NUCLEOTIDE SEQUENCE</scope>
    <source>
        <strain evidence="1">BMAN</strain>
    </source>
</reference>
<dbReference type="Proteomes" id="UP001149090">
    <property type="component" value="Unassembled WGS sequence"/>
</dbReference>
<organism evidence="1 2">
    <name type="scientific">Anaeramoeba ignava</name>
    <name type="common">Anaerobic marine amoeba</name>
    <dbReference type="NCBI Taxonomy" id="1746090"/>
    <lineage>
        <taxon>Eukaryota</taxon>
        <taxon>Metamonada</taxon>
        <taxon>Anaeramoebidae</taxon>
        <taxon>Anaeramoeba</taxon>
    </lineage>
</organism>
<evidence type="ECO:0000313" key="1">
    <source>
        <dbReference type="EMBL" id="KAJ5076577.1"/>
    </source>
</evidence>
<accession>A0A9Q0LPA7</accession>
<name>A0A9Q0LPA7_ANAIG</name>
<proteinExistence type="predicted"/>
<dbReference type="AlphaFoldDB" id="A0A9Q0LPA7"/>
<evidence type="ECO:0000313" key="2">
    <source>
        <dbReference type="Proteomes" id="UP001149090"/>
    </source>
</evidence>
<keyword evidence="2" id="KW-1185">Reference proteome</keyword>